<evidence type="ECO:0008006" key="3">
    <source>
        <dbReference type="Google" id="ProtNLM"/>
    </source>
</evidence>
<comment type="caution">
    <text evidence="1">The sequence shown here is derived from an EMBL/GenBank/DDBJ whole genome shotgun (WGS) entry which is preliminary data.</text>
</comment>
<reference evidence="1 2" key="1">
    <citation type="submission" date="2023-12" db="EMBL/GenBank/DDBJ databases">
        <title>Genome comparison identifies genes involved in endophytic behavior of Lysinibacillus irui and provides insights into its role as a plant-growth promoting bacterium.</title>
        <authorList>
            <person name="Hilario S."/>
            <person name="Matos I."/>
            <person name="Goncalves M.F.M."/>
            <person name="Pardo C.A."/>
            <person name="Santos M.J."/>
        </authorList>
    </citation>
    <scope>NUCLEOTIDE SEQUENCE [LARGE SCALE GENOMIC DNA]</scope>
    <source>
        <strain evidence="1 2">B3</strain>
    </source>
</reference>
<organism evidence="1 2">
    <name type="scientific">Lysinibacillus irui</name>
    <dbReference type="NCBI Taxonomy" id="2998077"/>
    <lineage>
        <taxon>Bacteria</taxon>
        <taxon>Bacillati</taxon>
        <taxon>Bacillota</taxon>
        <taxon>Bacilli</taxon>
        <taxon>Bacillales</taxon>
        <taxon>Bacillaceae</taxon>
        <taxon>Lysinibacillus</taxon>
    </lineage>
</organism>
<evidence type="ECO:0000313" key="2">
    <source>
        <dbReference type="Proteomes" id="UP001289615"/>
    </source>
</evidence>
<protein>
    <recommendedName>
        <fullName evidence="3">GIY-YIG domain-containing protein</fullName>
    </recommendedName>
</protein>
<evidence type="ECO:0000313" key="1">
    <source>
        <dbReference type="EMBL" id="MEA0975950.1"/>
    </source>
</evidence>
<proteinExistence type="predicted"/>
<sequence>MDYLGRKVLAFEKGEVEIYYVFTSFNSMLNTQVSFTEDFINTRNVSDPYFPSKIRVLEIVNDTEKIYSINAEGINRRGIFGVYFIYDNDGKIAYIGKSSSCAITRSFASASERQLLDFSKIEIRGTKTKSDVAVYEAYYISKEFIDPFTGEEIKRKKK</sequence>
<keyword evidence="2" id="KW-1185">Reference proteome</keyword>
<accession>A0ABU5NIX4</accession>
<dbReference type="EMBL" id="JAXUIA010000003">
    <property type="protein sequence ID" value="MEA0975950.1"/>
    <property type="molecule type" value="Genomic_DNA"/>
</dbReference>
<name>A0ABU5NIX4_9BACI</name>
<gene>
    <name evidence="1" type="ORF">U6C28_06515</name>
</gene>
<dbReference type="Proteomes" id="UP001289615">
    <property type="component" value="Unassembled WGS sequence"/>
</dbReference>
<dbReference type="RefSeq" id="WP_322611081.1">
    <property type="nucleotide sequence ID" value="NZ_JAXLNX010000006.1"/>
</dbReference>